<dbReference type="InterPro" id="IPR017871">
    <property type="entry name" value="ABC_transporter-like_CS"/>
</dbReference>
<dbReference type="NCBIfam" id="TIGR01727">
    <property type="entry name" value="oligo_HPY"/>
    <property type="match status" value="1"/>
</dbReference>
<dbReference type="PROSITE" id="PS50893">
    <property type="entry name" value="ABC_TRANSPORTER_2"/>
    <property type="match status" value="1"/>
</dbReference>
<comment type="similarity">
    <text evidence="2">Belongs to the ABC transporter superfamily.</text>
</comment>
<keyword evidence="6 9" id="KW-0067">ATP-binding</keyword>
<dbReference type="PANTHER" id="PTHR43297">
    <property type="entry name" value="OLIGOPEPTIDE TRANSPORT ATP-BINDING PROTEIN APPD"/>
    <property type="match status" value="1"/>
</dbReference>
<evidence type="ECO:0000256" key="6">
    <source>
        <dbReference type="ARBA" id="ARBA00022840"/>
    </source>
</evidence>
<gene>
    <name evidence="9" type="ORF">J41TS12_35120</name>
</gene>
<name>A0A920CFW2_9BACL</name>
<dbReference type="GO" id="GO:0016887">
    <property type="term" value="F:ATP hydrolysis activity"/>
    <property type="evidence" value="ECO:0007669"/>
    <property type="project" value="InterPro"/>
</dbReference>
<proteinExistence type="inferred from homology"/>
<sequence length="335" mass="37300">MTVLLEVEQLQVTFKTEKGNVAPVENVDFCLNEEETIAIVGESGSGKSVTTLSIMGLLDKTGEVSRGAIRFKGKELTKLPTRELNRIRGNEISMIFQEPMSALNPVLTIGKQLTEQIRKHKKLSRGEAREESVVMLRKVGISRAESVMKEFPFSLSGGMLQRVMIAMAMSCSPQILIADEPTTALDVTIQAQILQLMKELKQELGTSILLITHDMNVVAEMADKVIVMYGGEVVEEADVFRLFEHHLHPYTQGLLSCIPRIGQNRSTRLKAIPGTVPLPQHMPTGCRFQDRCPHVTSRCREEHPPLLEHGQGHRVRCWLAGQEKEEAKSAHESSS</sequence>
<dbReference type="GO" id="GO:0015833">
    <property type="term" value="P:peptide transport"/>
    <property type="evidence" value="ECO:0007669"/>
    <property type="project" value="InterPro"/>
</dbReference>
<evidence type="ECO:0000256" key="7">
    <source>
        <dbReference type="ARBA" id="ARBA00023136"/>
    </source>
</evidence>
<dbReference type="RefSeq" id="WP_212940948.1">
    <property type="nucleotide sequence ID" value="NZ_BORR01000014.1"/>
</dbReference>
<keyword evidence="7" id="KW-0472">Membrane</keyword>
<dbReference type="PANTHER" id="PTHR43297:SF2">
    <property type="entry name" value="DIPEPTIDE TRANSPORT ATP-BINDING PROTEIN DPPD"/>
    <property type="match status" value="1"/>
</dbReference>
<dbReference type="AlphaFoldDB" id="A0A920CFW2"/>
<feature type="domain" description="ABC transporter" evidence="8">
    <location>
        <begin position="5"/>
        <end position="255"/>
    </location>
</feature>
<keyword evidence="5" id="KW-0547">Nucleotide-binding</keyword>
<evidence type="ECO:0000256" key="1">
    <source>
        <dbReference type="ARBA" id="ARBA00004202"/>
    </source>
</evidence>
<dbReference type="FunFam" id="3.40.50.300:FF:000016">
    <property type="entry name" value="Oligopeptide ABC transporter ATP-binding component"/>
    <property type="match status" value="1"/>
</dbReference>
<evidence type="ECO:0000256" key="4">
    <source>
        <dbReference type="ARBA" id="ARBA00022475"/>
    </source>
</evidence>
<evidence type="ECO:0000256" key="2">
    <source>
        <dbReference type="ARBA" id="ARBA00005417"/>
    </source>
</evidence>
<dbReference type="InterPro" id="IPR013563">
    <property type="entry name" value="Oligopep_ABC_C"/>
</dbReference>
<dbReference type="Pfam" id="PF00005">
    <property type="entry name" value="ABC_tran"/>
    <property type="match status" value="1"/>
</dbReference>
<evidence type="ECO:0000259" key="8">
    <source>
        <dbReference type="PROSITE" id="PS50893"/>
    </source>
</evidence>
<evidence type="ECO:0000313" key="10">
    <source>
        <dbReference type="Proteomes" id="UP000681162"/>
    </source>
</evidence>
<dbReference type="PROSITE" id="PS00211">
    <property type="entry name" value="ABC_TRANSPORTER_1"/>
    <property type="match status" value="1"/>
</dbReference>
<keyword evidence="10" id="KW-1185">Reference proteome</keyword>
<dbReference type="InterPro" id="IPR027417">
    <property type="entry name" value="P-loop_NTPase"/>
</dbReference>
<comment type="subcellular location">
    <subcellularLocation>
        <location evidence="1">Cell membrane</location>
        <topology evidence="1">Peripheral membrane protein</topology>
    </subcellularLocation>
</comment>
<reference evidence="9 10" key="1">
    <citation type="submission" date="2021-03" db="EMBL/GenBank/DDBJ databases">
        <title>Antimicrobial resistance genes in bacteria isolated from Japanese honey, and their potential for conferring macrolide and lincosamide resistance in the American foulbrood pathogen Paenibacillus larvae.</title>
        <authorList>
            <person name="Okamoto M."/>
            <person name="Kumagai M."/>
            <person name="Kanamori H."/>
            <person name="Takamatsu D."/>
        </authorList>
    </citation>
    <scope>NUCLEOTIDE SEQUENCE [LARGE SCALE GENOMIC DNA]</scope>
    <source>
        <strain evidence="9 10">J41TS12</strain>
    </source>
</reference>
<protein>
    <submittedName>
        <fullName evidence="9">Dipeptide/oligopeptide/nickel ABC transporter ATP-binding protein</fullName>
    </submittedName>
</protein>
<keyword evidence="3" id="KW-0813">Transport</keyword>
<evidence type="ECO:0000313" key="9">
    <source>
        <dbReference type="EMBL" id="GIO38651.1"/>
    </source>
</evidence>
<evidence type="ECO:0000256" key="5">
    <source>
        <dbReference type="ARBA" id="ARBA00022741"/>
    </source>
</evidence>
<dbReference type="InterPro" id="IPR050388">
    <property type="entry name" value="ABC_Ni/Peptide_Import"/>
</dbReference>
<dbReference type="GO" id="GO:0005886">
    <property type="term" value="C:plasma membrane"/>
    <property type="evidence" value="ECO:0007669"/>
    <property type="project" value="UniProtKB-SubCell"/>
</dbReference>
<dbReference type="Proteomes" id="UP000681162">
    <property type="component" value="Unassembled WGS sequence"/>
</dbReference>
<dbReference type="GO" id="GO:0005524">
    <property type="term" value="F:ATP binding"/>
    <property type="evidence" value="ECO:0007669"/>
    <property type="project" value="UniProtKB-KW"/>
</dbReference>
<dbReference type="SUPFAM" id="SSF52540">
    <property type="entry name" value="P-loop containing nucleoside triphosphate hydrolases"/>
    <property type="match status" value="1"/>
</dbReference>
<dbReference type="SMART" id="SM00382">
    <property type="entry name" value="AAA"/>
    <property type="match status" value="1"/>
</dbReference>
<dbReference type="InterPro" id="IPR003593">
    <property type="entry name" value="AAA+_ATPase"/>
</dbReference>
<dbReference type="Gene3D" id="3.40.50.300">
    <property type="entry name" value="P-loop containing nucleotide triphosphate hydrolases"/>
    <property type="match status" value="1"/>
</dbReference>
<evidence type="ECO:0000256" key="3">
    <source>
        <dbReference type="ARBA" id="ARBA00022448"/>
    </source>
</evidence>
<dbReference type="Pfam" id="PF08352">
    <property type="entry name" value="oligo_HPY"/>
    <property type="match status" value="1"/>
</dbReference>
<comment type="caution">
    <text evidence="9">The sequence shown here is derived from an EMBL/GenBank/DDBJ whole genome shotgun (WGS) entry which is preliminary data.</text>
</comment>
<organism evidence="9 10">
    <name type="scientific">Paenibacillus antibioticophila</name>
    <dbReference type="NCBI Taxonomy" id="1274374"/>
    <lineage>
        <taxon>Bacteria</taxon>
        <taxon>Bacillati</taxon>
        <taxon>Bacillota</taxon>
        <taxon>Bacilli</taxon>
        <taxon>Bacillales</taxon>
        <taxon>Paenibacillaceae</taxon>
        <taxon>Paenibacillus</taxon>
    </lineage>
</organism>
<dbReference type="CDD" id="cd03257">
    <property type="entry name" value="ABC_NikE_OppD_transporters"/>
    <property type="match status" value="1"/>
</dbReference>
<accession>A0A920CFW2</accession>
<keyword evidence="4" id="KW-1003">Cell membrane</keyword>
<dbReference type="InterPro" id="IPR003439">
    <property type="entry name" value="ABC_transporter-like_ATP-bd"/>
</dbReference>
<dbReference type="EMBL" id="BORR01000014">
    <property type="protein sequence ID" value="GIO38651.1"/>
    <property type="molecule type" value="Genomic_DNA"/>
</dbReference>